<dbReference type="InterPro" id="IPR036465">
    <property type="entry name" value="vWFA_dom_sf"/>
</dbReference>
<dbReference type="PANTHER" id="PTHR34706">
    <property type="entry name" value="SLR1338 PROTEIN"/>
    <property type="match status" value="1"/>
</dbReference>
<dbReference type="AlphaFoldDB" id="A0A816D710"/>
<evidence type="ECO:0000313" key="2">
    <source>
        <dbReference type="EMBL" id="CAF1632496.1"/>
    </source>
</evidence>
<proteinExistence type="predicted"/>
<name>A0A816D710_ADIRI</name>
<dbReference type="EMBL" id="CAJNOR010008384">
    <property type="protein sequence ID" value="CAF1632496.1"/>
    <property type="molecule type" value="Genomic_DNA"/>
</dbReference>
<evidence type="ECO:0000313" key="3">
    <source>
        <dbReference type="Proteomes" id="UP000663828"/>
    </source>
</evidence>
<evidence type="ECO:0000256" key="1">
    <source>
        <dbReference type="SAM" id="MobiDB-lite"/>
    </source>
</evidence>
<dbReference type="Proteomes" id="UP000663828">
    <property type="component" value="Unassembled WGS sequence"/>
</dbReference>
<gene>
    <name evidence="2" type="ORF">XAT740_LOCUS51895</name>
</gene>
<protein>
    <recommendedName>
        <fullName evidence="4">VWFA domain-containing protein</fullName>
    </recommendedName>
</protein>
<dbReference type="Gene3D" id="3.40.50.410">
    <property type="entry name" value="von Willebrand factor, type A domain"/>
    <property type="match status" value="1"/>
</dbReference>
<feature type="region of interest" description="Disordered" evidence="1">
    <location>
        <begin position="1"/>
        <end position="68"/>
    </location>
</feature>
<comment type="caution">
    <text evidence="2">The sequence shown here is derived from an EMBL/GenBank/DDBJ whole genome shotgun (WGS) entry which is preliminary data.</text>
</comment>
<accession>A0A816D710</accession>
<dbReference type="PANTHER" id="PTHR34706:SF1">
    <property type="entry name" value="VWFA DOMAIN-CONTAINING PROTEIN"/>
    <property type="match status" value="1"/>
</dbReference>
<feature type="compositionally biased region" description="Basic and acidic residues" evidence="1">
    <location>
        <begin position="44"/>
        <end position="62"/>
    </location>
</feature>
<reference evidence="2" key="1">
    <citation type="submission" date="2021-02" db="EMBL/GenBank/DDBJ databases">
        <authorList>
            <person name="Nowell W R."/>
        </authorList>
    </citation>
    <scope>NUCLEOTIDE SEQUENCE</scope>
</reference>
<sequence length="332" mass="38107">MLDKFGWKKKPKSLNSETPNMRRNESQVSIASERWTRNPYIKQNHIEHAVDSPVKPNDEPEPNRPNIMPLPASIPLGKSSSESVSSILLPKTDDRLQDVILRNEIRKDFAKRLHKLKNYEIILLCDDSGSMNTTVDGSNRTRWDELRDFAKIILNVGTIFDSSGVDIYFLNRESILNVKDPDKVNEVFSKPPYGYTPLVPALRKIFQLPITRLNNDKKVLVFVATDGAPTNDDGEPNVDELKHLMNIERRIDTTFVSFLICTDDPTCVGYLRDWDKMMTNVDVTDDYKTERENIEKLQEGNFTFTKGDYIVKALVGAIDKQIDDLNEKRVQF</sequence>
<evidence type="ECO:0008006" key="4">
    <source>
        <dbReference type="Google" id="ProtNLM"/>
    </source>
</evidence>
<dbReference type="SUPFAM" id="SSF53300">
    <property type="entry name" value="vWA-like"/>
    <property type="match status" value="1"/>
</dbReference>
<keyword evidence="3" id="KW-1185">Reference proteome</keyword>
<organism evidence="2 3">
    <name type="scientific">Adineta ricciae</name>
    <name type="common">Rotifer</name>
    <dbReference type="NCBI Taxonomy" id="249248"/>
    <lineage>
        <taxon>Eukaryota</taxon>
        <taxon>Metazoa</taxon>
        <taxon>Spiralia</taxon>
        <taxon>Gnathifera</taxon>
        <taxon>Rotifera</taxon>
        <taxon>Eurotatoria</taxon>
        <taxon>Bdelloidea</taxon>
        <taxon>Adinetida</taxon>
        <taxon>Adinetidae</taxon>
        <taxon>Adineta</taxon>
    </lineage>
</organism>